<dbReference type="PANTHER" id="PTHR33116:SF78">
    <property type="entry name" value="OS12G0587133 PROTEIN"/>
    <property type="match status" value="1"/>
</dbReference>
<organism evidence="3 4">
    <name type="scientific">Oldenlandia corymbosa var. corymbosa</name>
    <dbReference type="NCBI Taxonomy" id="529605"/>
    <lineage>
        <taxon>Eukaryota</taxon>
        <taxon>Viridiplantae</taxon>
        <taxon>Streptophyta</taxon>
        <taxon>Embryophyta</taxon>
        <taxon>Tracheophyta</taxon>
        <taxon>Spermatophyta</taxon>
        <taxon>Magnoliopsida</taxon>
        <taxon>eudicotyledons</taxon>
        <taxon>Gunneridae</taxon>
        <taxon>Pentapetalae</taxon>
        <taxon>asterids</taxon>
        <taxon>lamiids</taxon>
        <taxon>Gentianales</taxon>
        <taxon>Rubiaceae</taxon>
        <taxon>Rubioideae</taxon>
        <taxon>Spermacoceae</taxon>
        <taxon>Hedyotis-Oldenlandia complex</taxon>
        <taxon>Oldenlandia</taxon>
    </lineage>
</organism>
<protein>
    <submittedName>
        <fullName evidence="3">OLC1v1005153C1</fullName>
    </submittedName>
</protein>
<evidence type="ECO:0000313" key="4">
    <source>
        <dbReference type="Proteomes" id="UP001161247"/>
    </source>
</evidence>
<dbReference type="EMBL" id="OX459122">
    <property type="protein sequence ID" value="CAI9106095.1"/>
    <property type="molecule type" value="Genomic_DNA"/>
</dbReference>
<name>A0AAV1DGE5_OLDCO</name>
<dbReference type="Proteomes" id="UP001161247">
    <property type="component" value="Chromosome 5"/>
</dbReference>
<dbReference type="AlphaFoldDB" id="A0AAV1DGE5"/>
<feature type="region of interest" description="Disordered" evidence="1">
    <location>
        <begin position="314"/>
        <end position="345"/>
    </location>
</feature>
<feature type="region of interest" description="Disordered" evidence="1">
    <location>
        <begin position="201"/>
        <end position="236"/>
    </location>
</feature>
<gene>
    <name evidence="3" type="ORF">OLC1_LOCUS14665</name>
</gene>
<dbReference type="PANTHER" id="PTHR33116">
    <property type="entry name" value="REVERSE TRANSCRIPTASE ZINC-BINDING DOMAIN-CONTAINING PROTEIN-RELATED-RELATED"/>
    <property type="match status" value="1"/>
</dbReference>
<sequence length="675" mass="76793">MAANHHPSPQNHQNNDETTESRDSWARIVARNCRPASGLKLDFYPQQFSSKEIEIDESEWSSGIQEWQHCLVGFVYGSKPYLSSIQRYVSNNWGNESVVTTRLVDNGKPICTDGITTTQGRLSYARIYVEIDPSTELIDKVTLKGPGGIQFEQKIEYEWVPSKCTNCVCFGHSTEKCNIPLTPKWIPKQSTIQDSDVTTALVSKMSESQPKPPTHHQSVEKQATLSNGQNDHKQKRVDTDALVLEKAAQKLPMINQETQWHDVQNKKTSQTNAQKASTSGSKQPVSSAPTNRLEQTMVLANEKDADEVIGPNPFSPLMEEKQPPPTNKGLRNTRGRPKAKGDHSPGIIEILPISATHPPFRFCNFWTSEEDFLPTVAAAWSLNPHPRDLFDLQKNIKSLKSVLKGTSDSRKASIAWHDVCRPVNCGGLGLRDSLTMNKALLLRLIWDIHLNAESSWVKWIHEYYIKEDSFWNLEVKQSTSWPMKKLFKLRVAALQCVSTNNHKLEWIGVGQPFTVEEAYQTLFQHFPRNQQYILCWGKYIVPKHGFITWLACLDRLKTRKKIAKYDSSIETSCPLCMLEEETTDHLFFERLFSIQIITKALAVVNSCTPSFSWPHFRDNLLQTHGSNSAREITRGVVASAIYSIWEARNHAIFFNHLPSEHEVMMAISFYLKMQL</sequence>
<feature type="compositionally biased region" description="Polar residues" evidence="1">
    <location>
        <begin position="266"/>
        <end position="291"/>
    </location>
</feature>
<feature type="domain" description="Reverse transcriptase zinc-binding" evidence="2">
    <location>
        <begin position="513"/>
        <end position="592"/>
    </location>
</feature>
<reference evidence="3" key="1">
    <citation type="submission" date="2023-03" db="EMBL/GenBank/DDBJ databases">
        <authorList>
            <person name="Julca I."/>
        </authorList>
    </citation>
    <scope>NUCLEOTIDE SEQUENCE</scope>
</reference>
<feature type="compositionally biased region" description="Low complexity" evidence="1">
    <location>
        <begin position="1"/>
        <end position="13"/>
    </location>
</feature>
<accession>A0AAV1DGE5</accession>
<dbReference type="Pfam" id="PF13966">
    <property type="entry name" value="zf-RVT"/>
    <property type="match status" value="1"/>
</dbReference>
<evidence type="ECO:0000259" key="2">
    <source>
        <dbReference type="Pfam" id="PF13966"/>
    </source>
</evidence>
<evidence type="ECO:0000256" key="1">
    <source>
        <dbReference type="SAM" id="MobiDB-lite"/>
    </source>
</evidence>
<proteinExistence type="predicted"/>
<keyword evidence="4" id="KW-1185">Reference proteome</keyword>
<feature type="region of interest" description="Disordered" evidence="1">
    <location>
        <begin position="1"/>
        <end position="23"/>
    </location>
</feature>
<dbReference type="InterPro" id="IPR026960">
    <property type="entry name" value="RVT-Znf"/>
</dbReference>
<feature type="region of interest" description="Disordered" evidence="1">
    <location>
        <begin position="253"/>
        <end position="291"/>
    </location>
</feature>
<feature type="compositionally biased region" description="Polar residues" evidence="1">
    <location>
        <begin position="220"/>
        <end position="229"/>
    </location>
</feature>
<evidence type="ECO:0000313" key="3">
    <source>
        <dbReference type="EMBL" id="CAI9106095.1"/>
    </source>
</evidence>